<dbReference type="GO" id="GO:0003677">
    <property type="term" value="F:DNA binding"/>
    <property type="evidence" value="ECO:0007669"/>
    <property type="project" value="InterPro"/>
</dbReference>
<dbReference type="RefSeq" id="WP_122031348.1">
    <property type="nucleotide sequence ID" value="NZ_LS483254.1"/>
</dbReference>
<dbReference type="GO" id="GO:0016787">
    <property type="term" value="F:hydrolase activity"/>
    <property type="evidence" value="ECO:0007669"/>
    <property type="project" value="InterPro"/>
</dbReference>
<accession>A0A2X3K6X2</accession>
<name>A0A2X3K6X2_9BACT</name>
<reference evidence="4" key="1">
    <citation type="submission" date="2018-05" db="EMBL/GenBank/DDBJ databases">
        <authorList>
            <person name="Hao L."/>
        </authorList>
    </citation>
    <scope>NUCLEOTIDE SEQUENCE [LARGE SCALE GENOMIC DNA]</scope>
</reference>
<dbReference type="InterPro" id="IPR050742">
    <property type="entry name" value="Helicase_Restrict-Modif_Enz"/>
</dbReference>
<dbReference type="PANTHER" id="PTHR47396">
    <property type="entry name" value="TYPE I RESTRICTION ENZYME ECOKI R PROTEIN"/>
    <property type="match status" value="1"/>
</dbReference>
<evidence type="ECO:0000313" key="4">
    <source>
        <dbReference type="Proteomes" id="UP000249818"/>
    </source>
</evidence>
<dbReference type="AlphaFoldDB" id="A0A2X3K6X2"/>
<dbReference type="EMBL" id="LS483254">
    <property type="protein sequence ID" value="SQD92977.1"/>
    <property type="molecule type" value="Genomic_DNA"/>
</dbReference>
<dbReference type="GO" id="GO:0005524">
    <property type="term" value="F:ATP binding"/>
    <property type="evidence" value="ECO:0007669"/>
    <property type="project" value="InterPro"/>
</dbReference>
<feature type="region of interest" description="Disordered" evidence="1">
    <location>
        <begin position="481"/>
        <end position="511"/>
    </location>
</feature>
<proteinExistence type="predicted"/>
<gene>
    <name evidence="3" type="ORF">BARAN1_0953</name>
</gene>
<dbReference type="Proteomes" id="UP000249818">
    <property type="component" value="Chromosome BARAN1"/>
</dbReference>
<keyword evidence="4" id="KW-1185">Reference proteome</keyword>
<dbReference type="REBASE" id="254400">
    <property type="entry name" value="AbaRan1ORF951P"/>
</dbReference>
<dbReference type="SUPFAM" id="SSF52540">
    <property type="entry name" value="P-loop containing nucleoside triphosphate hydrolases"/>
    <property type="match status" value="2"/>
</dbReference>
<dbReference type="GO" id="GO:0005829">
    <property type="term" value="C:cytosol"/>
    <property type="evidence" value="ECO:0007669"/>
    <property type="project" value="TreeGrafter"/>
</dbReference>
<evidence type="ECO:0000256" key="1">
    <source>
        <dbReference type="SAM" id="MobiDB-lite"/>
    </source>
</evidence>
<dbReference type="InterPro" id="IPR006935">
    <property type="entry name" value="Helicase/UvrB_N"/>
</dbReference>
<dbReference type="Pfam" id="PF04851">
    <property type="entry name" value="ResIII"/>
    <property type="match status" value="1"/>
</dbReference>
<evidence type="ECO:0000259" key="2">
    <source>
        <dbReference type="Pfam" id="PF04851"/>
    </source>
</evidence>
<evidence type="ECO:0000313" key="3">
    <source>
        <dbReference type="EMBL" id="SQD92977.1"/>
    </source>
</evidence>
<feature type="domain" description="Helicase/UvrB N-terminal" evidence="2">
    <location>
        <begin position="109"/>
        <end position="283"/>
    </location>
</feature>
<dbReference type="KEGG" id="bana:BARAN1_0953"/>
<dbReference type="Gene3D" id="3.40.91.30">
    <property type="match status" value="1"/>
</dbReference>
<dbReference type="InterPro" id="IPR027417">
    <property type="entry name" value="P-loop_NTPase"/>
</dbReference>
<protein>
    <submittedName>
        <fullName evidence="3">Type III restriction enzyme, res subunit</fullName>
    </submittedName>
</protein>
<dbReference type="Gene3D" id="3.40.50.300">
    <property type="entry name" value="P-loop containing nucleotide triphosphate hydrolases"/>
    <property type="match status" value="2"/>
</dbReference>
<sequence>MGKTTIGRLIINSPFEEPQRHWRYDRETRTFDLVDGRRPAGYVVASGESRAFDDPGIFVEIPLVNQIRPRVAAWRNAGYPGVSSITKRLLEHWRDPEEFDARRFFFCQLEAIETLIWLTEAPDSERVGIEIPGDGGEILRRCCKMATGAGKTIVMAMTIAWHILNKVTYPQDPRFAKNVLVIAPGLTVRNRLAVLGPSAPGNYYEEFRIVPPSLLEKLRQGRVLIRNWHVLNWETDTQIAKKRSVDKRGAKSDEAYTREVLGEMANARNFLVINDEAHHAWRVPAESKIRGVAKEDIEEATKWIGGFDRLHRTRGILVAYDFSATPFAPSGKKSTEEALFPWIVSDFGLNDAIESGLVKTPRVVVRDDAVPDAKTYRSRLYHIYNDPEVKDDLSRKAEPHEPLPDLVLNAYYLLGYDWNETAEHWEKAGMPTPPVMITVCNRTETAARVKYAFDHHQIRITRLCDPNCILHIDTKVLKKAEEEEEPLTAVSSIPDDEEGEENGEPKRKLTKNEQAEVLRQQVDTIGRLGQPGEKIQNVISVGMLNEGLDAKTVTHIMGLRAFTSQLLCEQVVGRGLRRTSYEVDPESGLFDAEYVNIFGVPFTFLPHEGAPSTVAPPNPKTAIGPDPAKAKYEIRWPCIVRIDHVMRPILSLDWDKIAPLYLDASQTAKVAELAPIVEGKPDLSKIAAIDLERLAQEFRTQRIIFETARDVYDQMQHRWQGSKEVLLAQLVRIVEQFIRSDKILITPSSFFHSDLRRRLIITLNMSRVVQHIWEAIRFENAERLEPVFDRDHPIRSTADMTTRYTGKPCERTQKSHINFCVYDSTWEASDAFTLDHSPLVEAWVKNDHLGFEILYLHKGIVHKYRPDFLIRLKSGEMLILETKGQVTEQDRTKLRFLDEWVRAVNAHGGFGCWRWAVVEGPGEIQDVIANHS</sequence>
<dbReference type="PANTHER" id="PTHR47396:SF1">
    <property type="entry name" value="ATP-DEPENDENT HELICASE IRC3-RELATED"/>
    <property type="match status" value="1"/>
</dbReference>
<dbReference type="NCBIfam" id="NF046055">
    <property type="entry name" value="restr_BPTD_3080"/>
    <property type="match status" value="1"/>
</dbReference>
<organism evidence="3 4">
    <name type="scientific">Candidatus Bipolaricaulis anaerobius</name>
    <dbReference type="NCBI Taxonomy" id="2026885"/>
    <lineage>
        <taxon>Bacteria</taxon>
        <taxon>Candidatus Bipolaricaulota</taxon>
        <taxon>Candidatus Bipolaricaulia</taxon>
        <taxon>Candidatus Bipolaricaulales</taxon>
        <taxon>Candidatus Bipolaricaulaceae</taxon>
        <taxon>Candidatus Bipolaricaulis</taxon>
    </lineage>
</organism>
<dbReference type="OrthoDB" id="9803459at2"/>